<feature type="compositionally biased region" description="Basic and acidic residues" evidence="5">
    <location>
        <begin position="39"/>
        <end position="54"/>
    </location>
</feature>
<evidence type="ECO:0000256" key="2">
    <source>
        <dbReference type="ARBA" id="ARBA00022638"/>
    </source>
</evidence>
<dbReference type="EMBL" id="AJJU01000003">
    <property type="protein sequence ID" value="EID76177.1"/>
    <property type="molecule type" value="Genomic_DNA"/>
</dbReference>
<evidence type="ECO:0000259" key="6">
    <source>
        <dbReference type="PROSITE" id="PS51782"/>
    </source>
</evidence>
<dbReference type="AlphaFoldDB" id="I0WIG1"/>
<proteinExistence type="predicted"/>
<dbReference type="PROSITE" id="PS51257">
    <property type="entry name" value="PROKAR_LIPOPROTEIN"/>
    <property type="match status" value="1"/>
</dbReference>
<gene>
    <name evidence="7" type="ORF">W5A_04504</name>
</gene>
<dbReference type="Pfam" id="PF01476">
    <property type="entry name" value="LysM"/>
    <property type="match status" value="1"/>
</dbReference>
<dbReference type="Gene3D" id="1.10.530.10">
    <property type="match status" value="1"/>
</dbReference>
<dbReference type="PANTHER" id="PTHR33308">
    <property type="entry name" value="PEPTIDOGLYCAN HYDROLASE FLGJ"/>
    <property type="match status" value="1"/>
</dbReference>
<dbReference type="SMART" id="SM00047">
    <property type="entry name" value="LYZ2"/>
    <property type="match status" value="1"/>
</dbReference>
<evidence type="ECO:0000256" key="1">
    <source>
        <dbReference type="ARBA" id="ARBA00022529"/>
    </source>
</evidence>
<dbReference type="GO" id="GO:0016798">
    <property type="term" value="F:hydrolase activity, acting on glycosyl bonds"/>
    <property type="evidence" value="ECO:0007669"/>
    <property type="project" value="UniProtKB-KW"/>
</dbReference>
<dbReference type="PROSITE" id="PS51782">
    <property type="entry name" value="LYSM"/>
    <property type="match status" value="1"/>
</dbReference>
<dbReference type="GO" id="GO:0004040">
    <property type="term" value="F:amidase activity"/>
    <property type="evidence" value="ECO:0007669"/>
    <property type="project" value="InterPro"/>
</dbReference>
<evidence type="ECO:0000313" key="7">
    <source>
        <dbReference type="EMBL" id="EID76177.1"/>
    </source>
</evidence>
<reference evidence="7 8" key="1">
    <citation type="journal article" date="2012" name="J. Bacteriol.">
        <title>Genome Sequence of the Halotolerant Bacterium Imtechella halotolerans K1T.</title>
        <authorList>
            <person name="Kumar S."/>
            <person name="Vikram S."/>
            <person name="Subramanian S."/>
            <person name="Raghava G.P."/>
            <person name="Pinnaka A.K."/>
        </authorList>
    </citation>
    <scope>NUCLEOTIDE SEQUENCE [LARGE SCALE GENOMIC DNA]</scope>
    <source>
        <strain evidence="7 8">K1</strain>
    </source>
</reference>
<dbReference type="Pfam" id="PF01832">
    <property type="entry name" value="Glucosaminidase"/>
    <property type="match status" value="1"/>
</dbReference>
<dbReference type="CDD" id="cd00118">
    <property type="entry name" value="LysM"/>
    <property type="match status" value="1"/>
</dbReference>
<dbReference type="eggNOG" id="COG1705">
    <property type="taxonomic scope" value="Bacteria"/>
</dbReference>
<evidence type="ECO:0000313" key="8">
    <source>
        <dbReference type="Proteomes" id="UP000005938"/>
    </source>
</evidence>
<organism evidence="7 8">
    <name type="scientific">Imtechella halotolerans K1</name>
    <dbReference type="NCBI Taxonomy" id="946077"/>
    <lineage>
        <taxon>Bacteria</taxon>
        <taxon>Pseudomonadati</taxon>
        <taxon>Bacteroidota</taxon>
        <taxon>Flavobacteriia</taxon>
        <taxon>Flavobacteriales</taxon>
        <taxon>Flavobacteriaceae</taxon>
        <taxon>Imtechella</taxon>
    </lineage>
</organism>
<feature type="domain" description="LysM" evidence="6">
    <location>
        <begin position="234"/>
        <end position="277"/>
    </location>
</feature>
<dbReference type="PATRIC" id="fig|946077.3.peg.917"/>
<dbReference type="SUPFAM" id="SSF54106">
    <property type="entry name" value="LysM domain"/>
    <property type="match status" value="1"/>
</dbReference>
<dbReference type="Gene3D" id="3.10.350.10">
    <property type="entry name" value="LysM domain"/>
    <property type="match status" value="1"/>
</dbReference>
<dbReference type="OrthoDB" id="977752at2"/>
<name>I0WIG1_9FLAO</name>
<evidence type="ECO:0000256" key="3">
    <source>
        <dbReference type="ARBA" id="ARBA00022801"/>
    </source>
</evidence>
<protein>
    <recommendedName>
        <fullName evidence="4">Peptidoglycan hydrolase</fullName>
    </recommendedName>
</protein>
<dbReference type="RefSeq" id="WP_008237868.1">
    <property type="nucleotide sequence ID" value="NZ_AJJU01000003.1"/>
</dbReference>
<dbReference type="InterPro" id="IPR018392">
    <property type="entry name" value="LysM"/>
</dbReference>
<keyword evidence="2" id="KW-0081">Bacteriolytic enzyme</keyword>
<evidence type="ECO:0000256" key="5">
    <source>
        <dbReference type="SAM" id="MobiDB-lite"/>
    </source>
</evidence>
<keyword evidence="1" id="KW-0929">Antimicrobial</keyword>
<accession>I0WIG1</accession>
<keyword evidence="8" id="KW-1185">Reference proteome</keyword>
<evidence type="ECO:0000256" key="4">
    <source>
        <dbReference type="ARBA" id="ARBA00032108"/>
    </source>
</evidence>
<dbReference type="GO" id="GO:0031640">
    <property type="term" value="P:killing of cells of another organism"/>
    <property type="evidence" value="ECO:0007669"/>
    <property type="project" value="UniProtKB-KW"/>
</dbReference>
<comment type="caution">
    <text evidence="7">The sequence shown here is derived from an EMBL/GenBank/DDBJ whole genome shotgun (WGS) entry which is preliminary data.</text>
</comment>
<feature type="region of interest" description="Disordered" evidence="5">
    <location>
        <begin position="20"/>
        <end position="57"/>
    </location>
</feature>
<keyword evidence="7" id="KW-0326">Glycosidase</keyword>
<dbReference type="STRING" id="946077.W5A_04504"/>
<dbReference type="InterPro" id="IPR051056">
    <property type="entry name" value="Glycosyl_Hydrolase_73"/>
</dbReference>
<dbReference type="PANTHER" id="PTHR33308:SF9">
    <property type="entry name" value="PEPTIDOGLYCAN HYDROLASE FLGJ"/>
    <property type="match status" value="1"/>
</dbReference>
<dbReference type="SMART" id="SM00257">
    <property type="entry name" value="LysM"/>
    <property type="match status" value="1"/>
</dbReference>
<keyword evidence="3" id="KW-0378">Hydrolase</keyword>
<dbReference type="GO" id="GO:0042742">
    <property type="term" value="P:defense response to bacterium"/>
    <property type="evidence" value="ECO:0007669"/>
    <property type="project" value="UniProtKB-KW"/>
</dbReference>
<dbReference type="Proteomes" id="UP000005938">
    <property type="component" value="Unassembled WGS sequence"/>
</dbReference>
<sequence>MNNKLIFLFLISLLVGSCGPSKNATSKKHSKTRVAVVRKTPESLSEKKAEKPTETLESTSTTKVYADVIMEYIDRYKDISMVEMQRYGIPASITLAQGILESGAGRGTLAKTANNHFGIKCHTGWTGGSVSHDDDEKGECFRKYENPHESFEDHSKFLTTRGRYAFLFEFGKGDYVAWAHGLRKAGYATDKRYPEKLISLIERYDLHSFDKQVLGNSYVAVEKETKVSVHSKENVHIVQKGDTLFSLARRYNVSVEQLMKMNELSGEGINIGQELRIR</sequence>
<dbReference type="InterPro" id="IPR036779">
    <property type="entry name" value="LysM_dom_sf"/>
</dbReference>
<dbReference type="InterPro" id="IPR002901">
    <property type="entry name" value="MGlyc_endo_b_GlcNAc-like_dom"/>
</dbReference>